<feature type="region of interest" description="Disordered" evidence="1">
    <location>
        <begin position="434"/>
        <end position="457"/>
    </location>
</feature>
<accession>A0A9P9F2W0</accession>
<feature type="compositionally biased region" description="Basic and acidic residues" evidence="1">
    <location>
        <begin position="155"/>
        <end position="169"/>
    </location>
</feature>
<protein>
    <submittedName>
        <fullName evidence="2">Uncharacterized protein</fullName>
    </submittedName>
</protein>
<comment type="caution">
    <text evidence="2">The sequence shown here is derived from an EMBL/GenBank/DDBJ whole genome shotgun (WGS) entry which is preliminary data.</text>
</comment>
<name>A0A9P9F2W0_9HYPO</name>
<proteinExistence type="predicted"/>
<keyword evidence="3" id="KW-1185">Reference proteome</keyword>
<feature type="compositionally biased region" description="Low complexity" evidence="1">
    <location>
        <begin position="201"/>
        <end position="210"/>
    </location>
</feature>
<dbReference type="EMBL" id="JAGMUU010000005">
    <property type="protein sequence ID" value="KAH7151909.1"/>
    <property type="molecule type" value="Genomic_DNA"/>
</dbReference>
<sequence length="530" mass="57221">MATLAMSAARRSRRAPIINVGASHPACCICPLPTDMPHLYREASSPSCTASSIGTASHWSVGMNQIKAASLSSVLERFANARYGSRIFGRNGHGDGHVDGLNLRRARASTHTGSDTESRRPVEGHRVVGLGRLWMVLRRIVHVLTKRSDGSGFQESRRACQRHRTDDPIHPTPPSPISSPSHKASPSSRASIPRGIPPLPSLSLPQDQPLIPRPGTPPMAHGPDISNPAMSATRHPPTHPASFPPSAQADCVFSKEPSGKHPLLEVRKSRPDSGAAAGHAAPRVRARVDMGGTWGSFSLLTGRQGNIMAKENLLVVLRRARHPGVVQFRTEASPPWACILRMPSHLTGSPLGLLRLIALCSHSVWYPVSVFAPRIATCASECPREHPVMSFDTMRLARACCCFFQGPQPARQSAAWSVVQAFLHFPTDATPRYLDPSHHSPPPVAHQSPSPVAHPHVLPSSSPAMPFPFPSTPIPCRRPLTGQPSHPILIQTAAFSPLPHHARPPPPVIPLFSVVGFPTEFPRFPSSFPT</sequence>
<evidence type="ECO:0000313" key="3">
    <source>
        <dbReference type="Proteomes" id="UP000717696"/>
    </source>
</evidence>
<feature type="region of interest" description="Disordered" evidence="1">
    <location>
        <begin position="149"/>
        <end position="247"/>
    </location>
</feature>
<feature type="compositionally biased region" description="Low complexity" evidence="1">
    <location>
        <begin position="178"/>
        <end position="191"/>
    </location>
</feature>
<dbReference type="Proteomes" id="UP000717696">
    <property type="component" value="Unassembled WGS sequence"/>
</dbReference>
<evidence type="ECO:0000313" key="2">
    <source>
        <dbReference type="EMBL" id="KAH7151909.1"/>
    </source>
</evidence>
<evidence type="ECO:0000256" key="1">
    <source>
        <dbReference type="SAM" id="MobiDB-lite"/>
    </source>
</evidence>
<dbReference type="AlphaFoldDB" id="A0A9P9F2W0"/>
<reference evidence="2" key="1">
    <citation type="journal article" date="2021" name="Nat. Commun.">
        <title>Genetic determinants of endophytism in the Arabidopsis root mycobiome.</title>
        <authorList>
            <person name="Mesny F."/>
            <person name="Miyauchi S."/>
            <person name="Thiergart T."/>
            <person name="Pickel B."/>
            <person name="Atanasova L."/>
            <person name="Karlsson M."/>
            <person name="Huettel B."/>
            <person name="Barry K.W."/>
            <person name="Haridas S."/>
            <person name="Chen C."/>
            <person name="Bauer D."/>
            <person name="Andreopoulos W."/>
            <person name="Pangilinan J."/>
            <person name="LaButti K."/>
            <person name="Riley R."/>
            <person name="Lipzen A."/>
            <person name="Clum A."/>
            <person name="Drula E."/>
            <person name="Henrissat B."/>
            <person name="Kohler A."/>
            <person name="Grigoriev I.V."/>
            <person name="Martin F.M."/>
            <person name="Hacquard S."/>
        </authorList>
    </citation>
    <scope>NUCLEOTIDE SEQUENCE</scope>
    <source>
        <strain evidence="2">MPI-CAGE-AT-0021</strain>
    </source>
</reference>
<organism evidence="2 3">
    <name type="scientific">Dactylonectria estremocensis</name>
    <dbReference type="NCBI Taxonomy" id="1079267"/>
    <lineage>
        <taxon>Eukaryota</taxon>
        <taxon>Fungi</taxon>
        <taxon>Dikarya</taxon>
        <taxon>Ascomycota</taxon>
        <taxon>Pezizomycotina</taxon>
        <taxon>Sordariomycetes</taxon>
        <taxon>Hypocreomycetidae</taxon>
        <taxon>Hypocreales</taxon>
        <taxon>Nectriaceae</taxon>
        <taxon>Dactylonectria</taxon>
    </lineage>
</organism>
<gene>
    <name evidence="2" type="ORF">B0J13DRAFT_605005</name>
</gene>